<feature type="transmembrane region" description="Helical" evidence="13">
    <location>
        <begin position="88"/>
        <end position="111"/>
    </location>
</feature>
<keyword evidence="5 15" id="KW-0645">Protease</keyword>
<evidence type="ECO:0000256" key="5">
    <source>
        <dbReference type="ARBA" id="ARBA00022670"/>
    </source>
</evidence>
<feature type="domain" description="Peptidase M50" evidence="14">
    <location>
        <begin position="124"/>
        <end position="183"/>
    </location>
</feature>
<dbReference type="GO" id="GO:0005886">
    <property type="term" value="C:plasma membrane"/>
    <property type="evidence" value="ECO:0007669"/>
    <property type="project" value="UniProtKB-SubCell"/>
</dbReference>
<evidence type="ECO:0000256" key="7">
    <source>
        <dbReference type="ARBA" id="ARBA00022723"/>
    </source>
</evidence>
<feature type="transmembrane region" description="Helical" evidence="13">
    <location>
        <begin position="117"/>
        <end position="143"/>
    </location>
</feature>
<feature type="transmembrane region" description="Helical" evidence="13">
    <location>
        <begin position="58"/>
        <end position="76"/>
    </location>
</feature>
<keyword evidence="9" id="KW-0862">Zinc</keyword>
<evidence type="ECO:0000256" key="13">
    <source>
        <dbReference type="SAM" id="Phobius"/>
    </source>
</evidence>
<keyword evidence="8" id="KW-0378">Hydrolase</keyword>
<dbReference type="CDD" id="cd06158">
    <property type="entry name" value="S2P-M50_like_1"/>
    <property type="match status" value="1"/>
</dbReference>
<evidence type="ECO:0000256" key="2">
    <source>
        <dbReference type="ARBA" id="ARBA00004651"/>
    </source>
</evidence>
<dbReference type="Pfam" id="PF02163">
    <property type="entry name" value="Peptidase_M50"/>
    <property type="match status" value="2"/>
</dbReference>
<dbReference type="PANTHER" id="PTHR35864:SF1">
    <property type="entry name" value="ZINC METALLOPROTEASE YWHC-RELATED"/>
    <property type="match status" value="1"/>
</dbReference>
<gene>
    <name evidence="15" type="ORF">DES52_11162</name>
</gene>
<evidence type="ECO:0000256" key="1">
    <source>
        <dbReference type="ARBA" id="ARBA00001947"/>
    </source>
</evidence>
<dbReference type="PANTHER" id="PTHR35864">
    <property type="entry name" value="ZINC METALLOPROTEASE MJ0611-RELATED"/>
    <property type="match status" value="1"/>
</dbReference>
<dbReference type="AlphaFoldDB" id="A0A318S497"/>
<feature type="transmembrane region" description="Helical" evidence="13">
    <location>
        <begin position="174"/>
        <end position="194"/>
    </location>
</feature>
<sequence length="207" mass="21923">MLISLLLSDPLAFFIVAACLVLSLTLHEWGHAYAADRLGDSTPRRFGRVSLNPAAHLDPIGTLLLLFAGFGFAKPVPVNGARVGRWGMLIVALAGPLMNIAVALVCVLLLLLFGSAILSSTVLTTAVLTVLSINILLAVFNLLPIPLFDGSRILAALFPGTLGRSLAEFEAQPFSFVIVMLIVFIGSNQIGQLVRAVQSFALGLIGY</sequence>
<dbReference type="InterPro" id="IPR052348">
    <property type="entry name" value="Metallopeptidase_M50B"/>
</dbReference>
<keyword evidence="11" id="KW-0482">Metalloprotease</keyword>
<dbReference type="RefSeq" id="WP_110887470.1">
    <property type="nucleotide sequence ID" value="NZ_QJSX01000011.1"/>
</dbReference>
<evidence type="ECO:0000313" key="15">
    <source>
        <dbReference type="EMBL" id="PYE52890.1"/>
    </source>
</evidence>
<protein>
    <submittedName>
        <fullName evidence="15">Zn-dependent protease</fullName>
    </submittedName>
</protein>
<dbReference type="Proteomes" id="UP000248326">
    <property type="component" value="Unassembled WGS sequence"/>
</dbReference>
<proteinExistence type="inferred from homology"/>
<reference evidence="15 16" key="1">
    <citation type="submission" date="2018-06" db="EMBL/GenBank/DDBJ databases">
        <title>Genomic Encyclopedia of Type Strains, Phase IV (KMG-IV): sequencing the most valuable type-strain genomes for metagenomic binning, comparative biology and taxonomic classification.</title>
        <authorList>
            <person name="Goeker M."/>
        </authorList>
    </citation>
    <scope>NUCLEOTIDE SEQUENCE [LARGE SCALE GENOMIC DNA]</scope>
    <source>
        <strain evidence="15 16">DSM 18048</strain>
    </source>
</reference>
<feature type="domain" description="Peptidase M50" evidence="14">
    <location>
        <begin position="17"/>
        <end position="114"/>
    </location>
</feature>
<dbReference type="GO" id="GO:0006508">
    <property type="term" value="P:proteolysis"/>
    <property type="evidence" value="ECO:0007669"/>
    <property type="project" value="UniProtKB-KW"/>
</dbReference>
<dbReference type="InterPro" id="IPR044537">
    <property type="entry name" value="Rip2-like"/>
</dbReference>
<dbReference type="GO" id="GO:0046872">
    <property type="term" value="F:metal ion binding"/>
    <property type="evidence" value="ECO:0007669"/>
    <property type="project" value="UniProtKB-KW"/>
</dbReference>
<evidence type="ECO:0000256" key="8">
    <source>
        <dbReference type="ARBA" id="ARBA00022801"/>
    </source>
</evidence>
<organism evidence="15 16">
    <name type="scientific">Deinococcus yavapaiensis KR-236</name>
    <dbReference type="NCBI Taxonomy" id="694435"/>
    <lineage>
        <taxon>Bacteria</taxon>
        <taxon>Thermotogati</taxon>
        <taxon>Deinococcota</taxon>
        <taxon>Deinococci</taxon>
        <taxon>Deinococcales</taxon>
        <taxon>Deinococcaceae</taxon>
        <taxon>Deinococcus</taxon>
    </lineage>
</organism>
<keyword evidence="12 13" id="KW-0472">Membrane</keyword>
<evidence type="ECO:0000256" key="6">
    <source>
        <dbReference type="ARBA" id="ARBA00022692"/>
    </source>
</evidence>
<accession>A0A318S497</accession>
<comment type="subcellular location">
    <subcellularLocation>
        <location evidence="2">Cell membrane</location>
        <topology evidence="2">Multi-pass membrane protein</topology>
    </subcellularLocation>
</comment>
<evidence type="ECO:0000256" key="10">
    <source>
        <dbReference type="ARBA" id="ARBA00022989"/>
    </source>
</evidence>
<dbReference type="GO" id="GO:0008237">
    <property type="term" value="F:metallopeptidase activity"/>
    <property type="evidence" value="ECO:0007669"/>
    <property type="project" value="UniProtKB-KW"/>
</dbReference>
<evidence type="ECO:0000256" key="12">
    <source>
        <dbReference type="ARBA" id="ARBA00023136"/>
    </source>
</evidence>
<comment type="cofactor">
    <cofactor evidence="1">
        <name>Zn(2+)</name>
        <dbReference type="ChEBI" id="CHEBI:29105"/>
    </cofactor>
</comment>
<evidence type="ECO:0000313" key="16">
    <source>
        <dbReference type="Proteomes" id="UP000248326"/>
    </source>
</evidence>
<dbReference type="OrthoDB" id="9800627at2"/>
<evidence type="ECO:0000256" key="9">
    <source>
        <dbReference type="ARBA" id="ARBA00022833"/>
    </source>
</evidence>
<name>A0A318S497_9DEIO</name>
<keyword evidence="7" id="KW-0479">Metal-binding</keyword>
<keyword evidence="4" id="KW-1003">Cell membrane</keyword>
<comment type="similarity">
    <text evidence="3">Belongs to the peptidase M50B family.</text>
</comment>
<keyword evidence="6 13" id="KW-0812">Transmembrane</keyword>
<evidence type="ECO:0000256" key="3">
    <source>
        <dbReference type="ARBA" id="ARBA00007931"/>
    </source>
</evidence>
<dbReference type="InterPro" id="IPR008915">
    <property type="entry name" value="Peptidase_M50"/>
</dbReference>
<keyword evidence="10 13" id="KW-1133">Transmembrane helix</keyword>
<evidence type="ECO:0000256" key="11">
    <source>
        <dbReference type="ARBA" id="ARBA00023049"/>
    </source>
</evidence>
<comment type="caution">
    <text evidence="15">The sequence shown here is derived from an EMBL/GenBank/DDBJ whole genome shotgun (WGS) entry which is preliminary data.</text>
</comment>
<evidence type="ECO:0000256" key="4">
    <source>
        <dbReference type="ARBA" id="ARBA00022475"/>
    </source>
</evidence>
<dbReference type="EMBL" id="QJSX01000011">
    <property type="protein sequence ID" value="PYE52890.1"/>
    <property type="molecule type" value="Genomic_DNA"/>
</dbReference>
<keyword evidence="16" id="KW-1185">Reference proteome</keyword>
<evidence type="ECO:0000259" key="14">
    <source>
        <dbReference type="Pfam" id="PF02163"/>
    </source>
</evidence>